<proteinExistence type="inferred from homology"/>
<name>A0A812LVV9_SYMPI</name>
<evidence type="ECO:0000256" key="3">
    <source>
        <dbReference type="ARBA" id="ARBA00022692"/>
    </source>
</evidence>
<organism evidence="8 9">
    <name type="scientific">Symbiodinium pilosum</name>
    <name type="common">Dinoflagellate</name>
    <dbReference type="NCBI Taxonomy" id="2952"/>
    <lineage>
        <taxon>Eukaryota</taxon>
        <taxon>Sar</taxon>
        <taxon>Alveolata</taxon>
        <taxon>Dinophyceae</taxon>
        <taxon>Suessiales</taxon>
        <taxon>Symbiodiniaceae</taxon>
        <taxon>Symbiodinium</taxon>
    </lineage>
</organism>
<feature type="transmembrane region" description="Helical" evidence="7">
    <location>
        <begin position="141"/>
        <end position="160"/>
    </location>
</feature>
<feature type="transmembrane region" description="Helical" evidence="7">
    <location>
        <begin position="12"/>
        <end position="30"/>
    </location>
</feature>
<dbReference type="AlphaFoldDB" id="A0A812LVV9"/>
<keyword evidence="9" id="KW-1185">Reference proteome</keyword>
<dbReference type="InterPro" id="IPR001425">
    <property type="entry name" value="Arc/bac/fun_rhodopsins"/>
</dbReference>
<feature type="transmembrane region" description="Helical" evidence="7">
    <location>
        <begin position="239"/>
        <end position="260"/>
    </location>
</feature>
<comment type="similarity">
    <text evidence="2">Belongs to the archaeal/bacterial/fungal opsin family.</text>
</comment>
<evidence type="ECO:0000256" key="6">
    <source>
        <dbReference type="SAM" id="MobiDB-lite"/>
    </source>
</evidence>
<reference evidence="8" key="1">
    <citation type="submission" date="2021-02" db="EMBL/GenBank/DDBJ databases">
        <authorList>
            <person name="Dougan E. K."/>
            <person name="Rhodes N."/>
            <person name="Thang M."/>
            <person name="Chan C."/>
        </authorList>
    </citation>
    <scope>NUCLEOTIDE SEQUENCE</scope>
</reference>
<dbReference type="GO" id="GO:0016020">
    <property type="term" value="C:membrane"/>
    <property type="evidence" value="ECO:0007669"/>
    <property type="project" value="UniProtKB-SubCell"/>
</dbReference>
<keyword evidence="5 7" id="KW-0472">Membrane</keyword>
<dbReference type="Proteomes" id="UP000649617">
    <property type="component" value="Unassembled WGS sequence"/>
</dbReference>
<keyword evidence="3 7" id="KW-0812">Transmembrane</keyword>
<feature type="transmembrane region" description="Helical" evidence="7">
    <location>
        <begin position="90"/>
        <end position="108"/>
    </location>
</feature>
<dbReference type="OrthoDB" id="415519at2759"/>
<dbReference type="EMBL" id="CAJNIZ010006891">
    <property type="protein sequence ID" value="CAE7253419.1"/>
    <property type="molecule type" value="Genomic_DNA"/>
</dbReference>
<feature type="transmembrane region" description="Helical" evidence="7">
    <location>
        <begin position="191"/>
        <end position="218"/>
    </location>
</feature>
<evidence type="ECO:0000256" key="4">
    <source>
        <dbReference type="ARBA" id="ARBA00022989"/>
    </source>
</evidence>
<dbReference type="Pfam" id="PF01036">
    <property type="entry name" value="Bac_rhodopsin"/>
    <property type="match status" value="1"/>
</dbReference>
<gene>
    <name evidence="8" type="ORF">SPIL2461_LOCUS4978</name>
</gene>
<evidence type="ECO:0000256" key="1">
    <source>
        <dbReference type="ARBA" id="ARBA00004141"/>
    </source>
</evidence>
<comment type="caution">
    <text evidence="8">The sequence shown here is derived from an EMBL/GenBank/DDBJ whole genome shotgun (WGS) entry which is preliminary data.</text>
</comment>
<keyword evidence="4 7" id="KW-1133">Transmembrane helix</keyword>
<protein>
    <submittedName>
        <fullName evidence="8">Uncharacterized protein</fullName>
    </submittedName>
</protein>
<feature type="transmembrane region" description="Helical" evidence="7">
    <location>
        <begin position="50"/>
        <end position="78"/>
    </location>
</feature>
<dbReference type="Gene3D" id="1.20.1070.10">
    <property type="entry name" value="Rhodopsin 7-helix transmembrane proteins"/>
    <property type="match status" value="1"/>
</dbReference>
<evidence type="ECO:0000313" key="8">
    <source>
        <dbReference type="EMBL" id="CAE7253419.1"/>
    </source>
</evidence>
<feature type="region of interest" description="Disordered" evidence="6">
    <location>
        <begin position="674"/>
        <end position="695"/>
    </location>
</feature>
<evidence type="ECO:0000256" key="7">
    <source>
        <dbReference type="SAM" id="Phobius"/>
    </source>
</evidence>
<comment type="subcellular location">
    <subcellularLocation>
        <location evidence="1">Membrane</location>
        <topology evidence="1">Multi-pass membrane protein</topology>
    </subcellularLocation>
</comment>
<accession>A0A812LVV9</accession>
<sequence>MAPTTATLLNQLPVWIAATLATWLVCWLVVSPVSCHEVPACSRHLKTYPGSWHVISCAMLLTMVMYEVMSLVATYAGARQTQALIPHLKSKCLPTFLLALMFGVLASAERLFSRAEWTVAHVMPSADGLTLAGRPVYTLQYMEWGINVPILLILAGYCSMGRPIQEISRPLVVTNIYVILCWAATATESSVLKWFLIVVSFAMYGWASVDMLNWCAAFERTAPADLPARSIRPLLSSGLVVHLLLYGVVYMAAVLGLISAHLERKSFFALTFGSKIAYSAAFVFIRADEYHKTLTDVLRKVSVSNVGMISILRGSFDIILPCVLDAGGRCKLPSTYSGDMGKLEKMLGYPVSGANLQNLLAGDQDRSDFSSYVRNVVRQADCPQAFNEATLSTQGAWTCNTGSMPPIAQVLHSKMQCKVANGSKLDTTLHLSVVPRSAMTFGKERQLVVAIQFTAPAMQEAKDSDVSVAGFETFQAKKSISSGGSTQPTSDTQSQSAIVANLADLTKLGMPGMLQSSEEQTNEDSASYYYGASMTDDTMSHLAAFAKQELGNFGKAAFDARIVGTWEGTVNKALGGYRQRIEFSHDCLHASITVMGKTLEACFRMDCSKDPCHLDIEVIPVGTSCPPPAIPYIFKFEGDQLFLCGPGSSNLQRPHSFEGIGLCVMERADSCGVPMGRQRSKASSKTSEIEPDPEFSRNVTEVTDVPSEAQRMFPKSVVQKEVIAPKPSKLDKLGFMGWIEDSVLEASADFTI</sequence>
<evidence type="ECO:0000256" key="2">
    <source>
        <dbReference type="ARBA" id="ARBA00008130"/>
    </source>
</evidence>
<evidence type="ECO:0000313" key="9">
    <source>
        <dbReference type="Proteomes" id="UP000649617"/>
    </source>
</evidence>
<dbReference type="SUPFAM" id="SSF81321">
    <property type="entry name" value="Family A G protein-coupled receptor-like"/>
    <property type="match status" value="1"/>
</dbReference>
<feature type="transmembrane region" description="Helical" evidence="7">
    <location>
        <begin position="167"/>
        <end position="185"/>
    </location>
</feature>
<evidence type="ECO:0000256" key="5">
    <source>
        <dbReference type="ARBA" id="ARBA00023136"/>
    </source>
</evidence>